<dbReference type="AlphaFoldDB" id="A0A3S5BEY6"/>
<feature type="region of interest" description="Disordered" evidence="1">
    <location>
        <begin position="45"/>
        <end position="91"/>
    </location>
</feature>
<evidence type="ECO:0000256" key="1">
    <source>
        <dbReference type="SAM" id="MobiDB-lite"/>
    </source>
</evidence>
<proteinExistence type="predicted"/>
<name>A0A3S5BEY6_9PLAT</name>
<gene>
    <name evidence="2" type="ORF">PXEA_LOCUS15277</name>
</gene>
<dbReference type="EMBL" id="CAAALY010053388">
    <property type="protein sequence ID" value="VEL21837.1"/>
    <property type="molecule type" value="Genomic_DNA"/>
</dbReference>
<accession>A0A3S5BEY6</accession>
<sequence>MLLQLDDLPCIQEHKEQMHLGNSNFSLISHTRHEKNGEVLKKGVVEAQNHHEPGSYTTPTDTKCHDGLPTTGSPHDEDTTQPREDPDPISSPWIHVNYAHKLGDWPYNCIYH</sequence>
<evidence type="ECO:0000313" key="2">
    <source>
        <dbReference type="EMBL" id="VEL21837.1"/>
    </source>
</evidence>
<reference evidence="2" key="1">
    <citation type="submission" date="2018-11" db="EMBL/GenBank/DDBJ databases">
        <authorList>
            <consortium name="Pathogen Informatics"/>
        </authorList>
    </citation>
    <scope>NUCLEOTIDE SEQUENCE</scope>
</reference>
<feature type="compositionally biased region" description="Basic and acidic residues" evidence="1">
    <location>
        <begin position="74"/>
        <end position="86"/>
    </location>
</feature>
<comment type="caution">
    <text evidence="2">The sequence shown here is derived from an EMBL/GenBank/DDBJ whole genome shotgun (WGS) entry which is preliminary data.</text>
</comment>
<protein>
    <submittedName>
        <fullName evidence="2">Uncharacterized protein</fullName>
    </submittedName>
</protein>
<organism evidence="2 3">
    <name type="scientific">Protopolystoma xenopodis</name>
    <dbReference type="NCBI Taxonomy" id="117903"/>
    <lineage>
        <taxon>Eukaryota</taxon>
        <taxon>Metazoa</taxon>
        <taxon>Spiralia</taxon>
        <taxon>Lophotrochozoa</taxon>
        <taxon>Platyhelminthes</taxon>
        <taxon>Monogenea</taxon>
        <taxon>Polyopisthocotylea</taxon>
        <taxon>Polystomatidea</taxon>
        <taxon>Polystomatidae</taxon>
        <taxon>Protopolystoma</taxon>
    </lineage>
</organism>
<evidence type="ECO:0000313" key="3">
    <source>
        <dbReference type="Proteomes" id="UP000784294"/>
    </source>
</evidence>
<dbReference type="Proteomes" id="UP000784294">
    <property type="component" value="Unassembled WGS sequence"/>
</dbReference>
<keyword evidence="3" id="KW-1185">Reference proteome</keyword>